<reference evidence="1" key="2">
    <citation type="submission" date="2023-06" db="EMBL/GenBank/DDBJ databases">
        <authorList>
            <consortium name="Lawrence Berkeley National Laboratory"/>
            <person name="Haridas S."/>
            <person name="Hensen N."/>
            <person name="Bonometti L."/>
            <person name="Westerberg I."/>
            <person name="Brannstrom I.O."/>
            <person name="Guillou S."/>
            <person name="Cros-Aarteil S."/>
            <person name="Calhoun S."/>
            <person name="Kuo A."/>
            <person name="Mondo S."/>
            <person name="Pangilinan J."/>
            <person name="Riley R."/>
            <person name="Labutti K."/>
            <person name="Andreopoulos B."/>
            <person name="Lipzen A."/>
            <person name="Chen C."/>
            <person name="Yanf M."/>
            <person name="Daum C."/>
            <person name="Ng V."/>
            <person name="Clum A."/>
            <person name="Steindorff A."/>
            <person name="Ohm R."/>
            <person name="Martin F."/>
            <person name="Silar P."/>
            <person name="Natvig D."/>
            <person name="Lalanne C."/>
            <person name="Gautier V."/>
            <person name="Ament-Velasquez S.L."/>
            <person name="Kruys A."/>
            <person name="Hutchinson M.I."/>
            <person name="Powell A.J."/>
            <person name="Barry K."/>
            <person name="Miller A.N."/>
            <person name="Grigoriev I.V."/>
            <person name="Debuchy R."/>
            <person name="Gladieux P."/>
            <person name="Thoren M.H."/>
            <person name="Johannesson H."/>
        </authorList>
    </citation>
    <scope>NUCLEOTIDE SEQUENCE</scope>
    <source>
        <strain evidence="1">CBS 955.72</strain>
    </source>
</reference>
<organism evidence="1 2">
    <name type="scientific">Lasiosphaeria hispida</name>
    <dbReference type="NCBI Taxonomy" id="260671"/>
    <lineage>
        <taxon>Eukaryota</taxon>
        <taxon>Fungi</taxon>
        <taxon>Dikarya</taxon>
        <taxon>Ascomycota</taxon>
        <taxon>Pezizomycotina</taxon>
        <taxon>Sordariomycetes</taxon>
        <taxon>Sordariomycetidae</taxon>
        <taxon>Sordariales</taxon>
        <taxon>Lasiosphaeriaceae</taxon>
        <taxon>Lasiosphaeria</taxon>
    </lineage>
</organism>
<sequence>MGSELKATIPVLKGETNFKAWVSIIRFHLRLDGLEKYIDENVKKPADTEEATLTKWTRVSTKLGMDAGDPFETWKMVNRVIKHESDEGIGTYVEEYARLTRKSFDAMEAFIAKVHYLRTKIDSASTRGKGKVPDGFHITHIINCLKTAYPTDYMLWEKALAKDELSWAKLMDDLNGIIKKRARRHAIRIDGGQRRERKQGQQSIWQYSQQREYGQVRYVPLTTPIASSILAEASANAATSAQQRSQCPLMGGGSASYPIPSFYYSPNGPINLIETKSMKAAQLERSFRHNRILDRTTGKWIPCVEHEGVPIIPAKVNSSFDQSKHLIGQAVMALIHYKTMYRRLMHAYKDQVIRA</sequence>
<name>A0AAJ0HX13_9PEZI</name>
<evidence type="ECO:0000313" key="2">
    <source>
        <dbReference type="Proteomes" id="UP001275084"/>
    </source>
</evidence>
<evidence type="ECO:0000313" key="1">
    <source>
        <dbReference type="EMBL" id="KAK3364251.1"/>
    </source>
</evidence>
<reference evidence="1" key="1">
    <citation type="journal article" date="2023" name="Mol. Phylogenet. Evol.">
        <title>Genome-scale phylogeny and comparative genomics of the fungal order Sordariales.</title>
        <authorList>
            <person name="Hensen N."/>
            <person name="Bonometti L."/>
            <person name="Westerberg I."/>
            <person name="Brannstrom I.O."/>
            <person name="Guillou S."/>
            <person name="Cros-Aarteil S."/>
            <person name="Calhoun S."/>
            <person name="Haridas S."/>
            <person name="Kuo A."/>
            <person name="Mondo S."/>
            <person name="Pangilinan J."/>
            <person name="Riley R."/>
            <person name="LaButti K."/>
            <person name="Andreopoulos B."/>
            <person name="Lipzen A."/>
            <person name="Chen C."/>
            <person name="Yan M."/>
            <person name="Daum C."/>
            <person name="Ng V."/>
            <person name="Clum A."/>
            <person name="Steindorff A."/>
            <person name="Ohm R.A."/>
            <person name="Martin F."/>
            <person name="Silar P."/>
            <person name="Natvig D.O."/>
            <person name="Lalanne C."/>
            <person name="Gautier V."/>
            <person name="Ament-Velasquez S.L."/>
            <person name="Kruys A."/>
            <person name="Hutchinson M.I."/>
            <person name="Powell A.J."/>
            <person name="Barry K."/>
            <person name="Miller A.N."/>
            <person name="Grigoriev I.V."/>
            <person name="Debuchy R."/>
            <person name="Gladieux P."/>
            <person name="Hiltunen Thoren M."/>
            <person name="Johannesson H."/>
        </authorList>
    </citation>
    <scope>NUCLEOTIDE SEQUENCE</scope>
    <source>
        <strain evidence="1">CBS 955.72</strain>
    </source>
</reference>
<dbReference type="Proteomes" id="UP001275084">
    <property type="component" value="Unassembled WGS sequence"/>
</dbReference>
<proteinExistence type="predicted"/>
<protein>
    <submittedName>
        <fullName evidence="1">Uncharacterized protein</fullName>
    </submittedName>
</protein>
<gene>
    <name evidence="1" type="ORF">B0T25DRAFT_598154</name>
</gene>
<comment type="caution">
    <text evidence="1">The sequence shown here is derived from an EMBL/GenBank/DDBJ whole genome shotgun (WGS) entry which is preliminary data.</text>
</comment>
<dbReference type="EMBL" id="JAUIQD010000001">
    <property type="protein sequence ID" value="KAK3364251.1"/>
    <property type="molecule type" value="Genomic_DNA"/>
</dbReference>
<dbReference type="AlphaFoldDB" id="A0AAJ0HX13"/>
<keyword evidence="2" id="KW-1185">Reference proteome</keyword>
<accession>A0AAJ0HX13</accession>